<accession>A0AAD9J8G2</accession>
<dbReference type="Gene3D" id="3.10.20.90">
    <property type="entry name" value="Phosphatidylinositol 3-kinase Catalytic Subunit, Chain A, domain 1"/>
    <property type="match status" value="1"/>
</dbReference>
<feature type="region of interest" description="Disordered" evidence="2">
    <location>
        <begin position="1806"/>
        <end position="1839"/>
    </location>
</feature>
<feature type="compositionally biased region" description="Basic and acidic residues" evidence="2">
    <location>
        <begin position="1651"/>
        <end position="1661"/>
    </location>
</feature>
<dbReference type="SMART" id="SM01196">
    <property type="entry name" value="FERM_C"/>
    <property type="match status" value="1"/>
</dbReference>
<protein>
    <recommendedName>
        <fullName evidence="3">FERM domain-containing protein</fullName>
    </recommendedName>
</protein>
<dbReference type="InterPro" id="IPR014352">
    <property type="entry name" value="FERM/acyl-CoA-bd_prot_sf"/>
</dbReference>
<feature type="coiled-coil region" evidence="1">
    <location>
        <begin position="1270"/>
        <end position="1306"/>
    </location>
</feature>
<feature type="compositionally biased region" description="Polar residues" evidence="2">
    <location>
        <begin position="1820"/>
        <end position="1829"/>
    </location>
</feature>
<feature type="coiled-coil region" evidence="1">
    <location>
        <begin position="991"/>
        <end position="1027"/>
    </location>
</feature>
<dbReference type="CDD" id="cd17101">
    <property type="entry name" value="FERM_F1_PTPN13_like"/>
    <property type="match status" value="1"/>
</dbReference>
<dbReference type="SMART" id="SM00295">
    <property type="entry name" value="B41"/>
    <property type="match status" value="1"/>
</dbReference>
<dbReference type="CDD" id="cd14473">
    <property type="entry name" value="FERM_B-lobe"/>
    <property type="match status" value="1"/>
</dbReference>
<feature type="region of interest" description="Disordered" evidence="2">
    <location>
        <begin position="552"/>
        <end position="574"/>
    </location>
</feature>
<dbReference type="InterPro" id="IPR018980">
    <property type="entry name" value="FERM_PH-like_C"/>
</dbReference>
<evidence type="ECO:0000313" key="5">
    <source>
        <dbReference type="Proteomes" id="UP001208570"/>
    </source>
</evidence>
<reference evidence="4" key="1">
    <citation type="journal article" date="2023" name="Mol. Biol. Evol.">
        <title>Third-Generation Sequencing Reveals the Adaptive Role of the Epigenome in Three Deep-Sea Polychaetes.</title>
        <authorList>
            <person name="Perez M."/>
            <person name="Aroh O."/>
            <person name="Sun Y."/>
            <person name="Lan Y."/>
            <person name="Juniper S.K."/>
            <person name="Young C.R."/>
            <person name="Angers B."/>
            <person name="Qian P.Y."/>
        </authorList>
    </citation>
    <scope>NUCLEOTIDE SEQUENCE</scope>
    <source>
        <strain evidence="4">P08H-3</strain>
    </source>
</reference>
<keyword evidence="5" id="KW-1185">Reference proteome</keyword>
<dbReference type="EMBL" id="JAODUP010000512">
    <property type="protein sequence ID" value="KAK2148142.1"/>
    <property type="molecule type" value="Genomic_DNA"/>
</dbReference>
<feature type="coiled-coil region" evidence="1">
    <location>
        <begin position="1070"/>
        <end position="1097"/>
    </location>
</feature>
<evidence type="ECO:0000256" key="1">
    <source>
        <dbReference type="SAM" id="Coils"/>
    </source>
</evidence>
<dbReference type="GO" id="GO:0098592">
    <property type="term" value="C:cytoplasmic side of apical plasma membrane"/>
    <property type="evidence" value="ECO:0007669"/>
    <property type="project" value="TreeGrafter"/>
</dbReference>
<dbReference type="InterPro" id="IPR029071">
    <property type="entry name" value="Ubiquitin-like_domsf"/>
</dbReference>
<feature type="compositionally biased region" description="Polar residues" evidence="2">
    <location>
        <begin position="820"/>
        <end position="843"/>
    </location>
</feature>
<feature type="region of interest" description="Disordered" evidence="2">
    <location>
        <begin position="1563"/>
        <end position="1661"/>
    </location>
</feature>
<feature type="compositionally biased region" description="Basic and acidic residues" evidence="2">
    <location>
        <begin position="1622"/>
        <end position="1637"/>
    </location>
</feature>
<gene>
    <name evidence="4" type="ORF">LSH36_512g01001</name>
</gene>
<dbReference type="PANTHER" id="PTHR13429:SF5">
    <property type="entry name" value="PROTEIN EXPANDED"/>
    <property type="match status" value="1"/>
</dbReference>
<evidence type="ECO:0000256" key="2">
    <source>
        <dbReference type="SAM" id="MobiDB-lite"/>
    </source>
</evidence>
<dbReference type="Pfam" id="PF09380">
    <property type="entry name" value="FERM_C"/>
    <property type="match status" value="1"/>
</dbReference>
<dbReference type="InterPro" id="IPR047145">
    <property type="entry name" value="FRMD6-like"/>
</dbReference>
<dbReference type="InterPro" id="IPR000299">
    <property type="entry name" value="FERM_domain"/>
</dbReference>
<feature type="region of interest" description="Disordered" evidence="2">
    <location>
        <begin position="820"/>
        <end position="906"/>
    </location>
</feature>
<dbReference type="Pfam" id="PF00373">
    <property type="entry name" value="FERM_M"/>
    <property type="match status" value="1"/>
</dbReference>
<dbReference type="SUPFAM" id="SSF50729">
    <property type="entry name" value="PH domain-like"/>
    <property type="match status" value="1"/>
</dbReference>
<name>A0AAD9J8G2_9ANNE</name>
<dbReference type="PROSITE" id="PS50057">
    <property type="entry name" value="FERM_3"/>
    <property type="match status" value="1"/>
</dbReference>
<dbReference type="SUPFAM" id="SSF47031">
    <property type="entry name" value="Second domain of FERM"/>
    <property type="match status" value="1"/>
</dbReference>
<organism evidence="4 5">
    <name type="scientific">Paralvinella palmiformis</name>
    <dbReference type="NCBI Taxonomy" id="53620"/>
    <lineage>
        <taxon>Eukaryota</taxon>
        <taxon>Metazoa</taxon>
        <taxon>Spiralia</taxon>
        <taxon>Lophotrochozoa</taxon>
        <taxon>Annelida</taxon>
        <taxon>Polychaeta</taxon>
        <taxon>Sedentaria</taxon>
        <taxon>Canalipalpata</taxon>
        <taxon>Terebellida</taxon>
        <taxon>Terebelliformia</taxon>
        <taxon>Alvinellidae</taxon>
        <taxon>Paralvinella</taxon>
    </lineage>
</organism>
<proteinExistence type="predicted"/>
<feature type="domain" description="FERM" evidence="3">
    <location>
        <begin position="87"/>
        <end position="397"/>
    </location>
</feature>
<feature type="coiled-coil region" evidence="1">
    <location>
        <begin position="661"/>
        <end position="800"/>
    </location>
</feature>
<feature type="compositionally biased region" description="Low complexity" evidence="2">
    <location>
        <begin position="557"/>
        <end position="570"/>
    </location>
</feature>
<comment type="caution">
    <text evidence="4">The sequence shown here is derived from an EMBL/GenBank/DDBJ whole genome shotgun (WGS) entry which is preliminary data.</text>
</comment>
<dbReference type="InterPro" id="IPR019748">
    <property type="entry name" value="FERM_central"/>
</dbReference>
<dbReference type="PANTHER" id="PTHR13429">
    <property type="entry name" value="FERM DOMAIN (PROTEIN4.1-EZRIN-RADIXIN-MOESIN) FAMILY"/>
    <property type="match status" value="1"/>
</dbReference>
<dbReference type="InterPro" id="IPR035963">
    <property type="entry name" value="FERM_2"/>
</dbReference>
<dbReference type="GO" id="GO:0035332">
    <property type="term" value="P:positive regulation of hippo signaling"/>
    <property type="evidence" value="ECO:0007669"/>
    <property type="project" value="TreeGrafter"/>
</dbReference>
<keyword evidence="1" id="KW-0175">Coiled coil</keyword>
<dbReference type="Proteomes" id="UP001208570">
    <property type="component" value="Unassembled WGS sequence"/>
</dbReference>
<dbReference type="Gene3D" id="1.20.80.10">
    <property type="match status" value="1"/>
</dbReference>
<feature type="compositionally biased region" description="Polar residues" evidence="2">
    <location>
        <begin position="851"/>
        <end position="870"/>
    </location>
</feature>
<evidence type="ECO:0000313" key="4">
    <source>
        <dbReference type="EMBL" id="KAK2148142.1"/>
    </source>
</evidence>
<evidence type="ECO:0000259" key="3">
    <source>
        <dbReference type="PROSITE" id="PS50057"/>
    </source>
</evidence>
<sequence>MQAFERFLGPKASLASRQPRGVSLLGMVFTLAATIQQPTTVRIRPHVLPGNRFLGNKAGKVIENDASTPFHPLDGFHRNRQHICRVLLVDLILIDIDLIDLFVFQGKQARVQDIFHRTCEHLSLRENEYFGLALLIDGEYQFQALDSKLHKIVPKMWKMSKTEAEQPVMTLYFRVQYYVDHISLLKERVTRNLYYLQLRDNLLNHSQSMPEEKCFLLAASALQADFGDHSTHRQTPNYFDPREYFPAWVSLPPIAHNLHFYQLKKRKADPLGSIWIAVLEYNKLKSLLSTFLWAEIEKLHHDKKKFELVTKDKRKFLYYTGSDDRSKYLFSLSESTHKFNLTMQPRLAEIRHMEETDKRTSERYVYCENVEFSWERSSVHSRSSLHSGRHSPRVDFTVRTNRMSLISSNSSNTTSGIVSDRQHASLDESEEDSCREIMITSPPMPQPVSWQSVVFSTNLHNARSPTPVLPVRASLMHPSVSRSSSGHSQKSCKLPLLAGVKGPVSSTPIARASSFPKVEALSGSGLPSAGLTSSPVPVDTHIQRTVFPQPMKVNSHSLSSSTPATRASSAVQGSRPYVTVNDRVANTGHVECEPQWVDSQQVCIDNLLHNDAVIAAQQQDADSAQYKMLAQQAKSSSGRAATMEQFLFAQKQMQHQQFSQSQQLQLAQQQQQQQQQQLTQQQQQQLSQQLQQAQQLNQQQLSQQQQQQLKHQQLKQQQQLNQQQLSQQQQQQLTQQQQQQQQTNQQHQQMQQQQQLQQHTQLPINQQQQQQINQQLLNQQQQQSQQQQQLLQQLADEEAAVFAGQSATALAQYTMSNVQHSSNQPMNLPLSGQMQCLSHSNPGTGVVQHGGAQSSAQPGGFAKQQTTFTQKEAPPQYGKPSATYAEQQQQQHPMPQKTGASSDMPPLTVTQTITKAATAQYQPQQVVQQRAKVLPVAVAQPQMANCMTKANALQAKERKLEQVEAQPPSSSQYQPMGILQQDKGAQDNPMLTQQQLLQSAAQQQAQEHEEQKQLEELALLKKKAQEELLLNRQKELELLQYLNEHPWEQEQLWQEQQQQQQQQLAQVHHQQQQQQLNEEAQCQAQFQENQLQMDQQLQLDQEQLRLQQLLESCTPEQLAEIQQLGYQLQLQEQLEQEQIQEQMRTQQHEQQLEQQLKQFNAHIQLQAVQENQLQTEQLALQNQQLSIQLLNSQPQHQVPDVTRLGEENLLEKHQQEQLIELQQYKAHLQQQVEQISAQQQLITQQPVNTQHNPQVSIQQLSDNTIQLQQLHESQLYQQELEQQLQKLQIEQRENQLMEAAQKYQSQQYVGDPQTVYTFDQQQMFANDQQQLYAGDQQKQGYVAEQQGAFNTCVTQEWEKLLNEAHIQDMVKGHGAAGVAQDSFQLSQGDKPNLVADMLQQQNPLLTINSGTNQDNQWLTTGQYMDHYGLTKMNQHYLQDEERHHYRMATASSNQADQFFYNPDLANRAALFPGGLPELVRPEDTRAAPELIAPPHGFQTEQGPEGQVRQVDVQQKDAPPPYGMNGRYNNVPTNMTNMVTPVTSVVQLSANEAVMSTSFATHTNSVQTVQTSSEEETSTKDLADKSTVQNGVTDVVSKNPETVELPVQAMEKSDQAEAPSETTENHLKKELQADRMDQPDEVGQEKNIPVWKGDKKKSEVAKTKPLTQDDFLASLKMNNKHSRWCPLHSINPSHIEEVQAKKAGMPLLSNLLNAKDLRQCRCHLEPDETTKRKSYAHPAPERMWNEPGTVVRPVSWHSGNFSPDQTLSTFKELNIGEAHSNETFGSEVGEVHVNGLDMSFLKNNKGDSVGSHLVPKKITSGGHSPQNSEALPQKPNLGVA</sequence>
<dbReference type="InterPro" id="IPR019749">
    <property type="entry name" value="Band_41_domain"/>
</dbReference>
<dbReference type="SUPFAM" id="SSF54236">
    <property type="entry name" value="Ubiquitin-like"/>
    <property type="match status" value="1"/>
</dbReference>